<dbReference type="InterPro" id="IPR048741">
    <property type="entry name" value="Pus10-like_C"/>
</dbReference>
<evidence type="ECO:0000256" key="1">
    <source>
        <dbReference type="ARBA" id="ARBA00009652"/>
    </source>
</evidence>
<evidence type="ECO:0000256" key="5">
    <source>
        <dbReference type="SAM" id="MobiDB-lite"/>
    </source>
</evidence>
<evidence type="ECO:0000256" key="4">
    <source>
        <dbReference type="ARBA" id="ARBA00023235"/>
    </source>
</evidence>
<dbReference type="GO" id="GO:0031119">
    <property type="term" value="P:tRNA pseudouridine synthesis"/>
    <property type="evidence" value="ECO:0007669"/>
    <property type="project" value="TreeGrafter"/>
</dbReference>
<reference evidence="7 8" key="1">
    <citation type="submission" date="2019-03" db="EMBL/GenBank/DDBJ databases">
        <title>Single cell metagenomics reveals metabolic interactions within the superorganism composed of flagellate Streblomastix strix and complex community of Bacteroidetes bacteria on its surface.</title>
        <authorList>
            <person name="Treitli S.C."/>
            <person name="Kolisko M."/>
            <person name="Husnik F."/>
            <person name="Keeling P."/>
            <person name="Hampl V."/>
        </authorList>
    </citation>
    <scope>NUCLEOTIDE SEQUENCE [LARGE SCALE GENOMIC DNA]</scope>
    <source>
        <strain evidence="7">ST1C</strain>
    </source>
</reference>
<organism evidence="7 8">
    <name type="scientific">Streblomastix strix</name>
    <dbReference type="NCBI Taxonomy" id="222440"/>
    <lineage>
        <taxon>Eukaryota</taxon>
        <taxon>Metamonada</taxon>
        <taxon>Preaxostyla</taxon>
        <taxon>Oxymonadida</taxon>
        <taxon>Streblomastigidae</taxon>
        <taxon>Streblomastix</taxon>
    </lineage>
</organism>
<comment type="similarity">
    <text evidence="1">Belongs to the pseudouridine synthase Pus10 family.</text>
</comment>
<dbReference type="Gene3D" id="3.30.70.2510">
    <property type="match status" value="1"/>
</dbReference>
<keyword evidence="4" id="KW-0413">Isomerase</keyword>
<feature type="compositionally biased region" description="Basic and acidic residues" evidence="5">
    <location>
        <begin position="45"/>
        <end position="58"/>
    </location>
</feature>
<evidence type="ECO:0000313" key="8">
    <source>
        <dbReference type="Proteomes" id="UP000324800"/>
    </source>
</evidence>
<evidence type="ECO:0000313" key="7">
    <source>
        <dbReference type="EMBL" id="KAA6393199.1"/>
    </source>
</evidence>
<accession>A0A5J4WFR6</accession>
<feature type="region of interest" description="Disordered" evidence="5">
    <location>
        <begin position="31"/>
        <end position="58"/>
    </location>
</feature>
<evidence type="ECO:0000256" key="2">
    <source>
        <dbReference type="ARBA" id="ARBA00012787"/>
    </source>
</evidence>
<dbReference type="PANTHER" id="PTHR21568:SF0">
    <property type="entry name" value="TRNA PSEUDOURIDINE SYNTHASE PUS10"/>
    <property type="match status" value="1"/>
</dbReference>
<dbReference type="EC" id="5.4.99.25" evidence="2"/>
<dbReference type="AlphaFoldDB" id="A0A5J4WFR6"/>
<gene>
    <name evidence="7" type="ORF">EZS28_011275</name>
</gene>
<dbReference type="InterPro" id="IPR020103">
    <property type="entry name" value="PsdUridine_synth_cat_dom_sf"/>
</dbReference>
<dbReference type="EMBL" id="SNRW01002309">
    <property type="protein sequence ID" value="KAA6393199.1"/>
    <property type="molecule type" value="Genomic_DNA"/>
</dbReference>
<feature type="domain" description="Pus10-like C-terminal" evidence="6">
    <location>
        <begin position="122"/>
        <end position="368"/>
    </location>
</feature>
<comment type="caution">
    <text evidence="7">The sequence shown here is derived from an EMBL/GenBank/DDBJ whole genome shotgun (WGS) entry which is preliminary data.</text>
</comment>
<dbReference type="Pfam" id="PF21238">
    <property type="entry name" value="Pus10_C"/>
    <property type="match status" value="1"/>
</dbReference>
<dbReference type="GO" id="GO:0003723">
    <property type="term" value="F:RNA binding"/>
    <property type="evidence" value="ECO:0007669"/>
    <property type="project" value="InterPro"/>
</dbReference>
<dbReference type="InterPro" id="IPR039894">
    <property type="entry name" value="Pus10-like"/>
</dbReference>
<protein>
    <recommendedName>
        <fullName evidence="2">tRNA pseudouridine(55) synthase</fullName>
        <ecNumber evidence="2">5.4.99.25</ecNumber>
    </recommendedName>
</protein>
<sequence length="374" mass="43000">MEQSKDVIMKQGIKDNLMKEIPDQIIAIDKDIEEDKESENDLEFEEKNEIEEQRDEKGSFKKKVDFLDDMQFFSNQLIKNILHNHPIELLKSQNYIPPPSMELQPNKCVRIQISCGHDPILLGGSYLKYSRELPQTPWNINDSEDGLESDRPTYDSSVQEEIEKIVVPLFKPKGKCFFHSAGREDVDVRMLPGSEDQNKIGRKFIFEITQPRYPSVSNSVLAHVTQIINSNQLIEIHSFRPVSKLEFTQLKDGAINKKKVYQALIWVKEAQTQERINRILSQSPPLTLSQLTPLRVLHRRTLASREKIIYSMKLTHFIAPHFFILQIITSAGTYVKEFVHSDLGRTQPNVGSLLGTDSDILQLDVLDILEDSAM</sequence>
<evidence type="ECO:0000256" key="3">
    <source>
        <dbReference type="ARBA" id="ARBA00022694"/>
    </source>
</evidence>
<dbReference type="PANTHER" id="PTHR21568">
    <property type="entry name" value="TRNA PSEUDOURIDINE SYNTHASE PUS10"/>
    <property type="match status" value="1"/>
</dbReference>
<dbReference type="OrthoDB" id="271937at2759"/>
<dbReference type="FunFam" id="3.30.70.3190:FF:000001">
    <property type="entry name" value="tRNA pseudouridine synthase Pus10"/>
    <property type="match status" value="1"/>
</dbReference>
<dbReference type="SUPFAM" id="SSF55120">
    <property type="entry name" value="Pseudouridine synthase"/>
    <property type="match status" value="1"/>
</dbReference>
<dbReference type="GO" id="GO:0160148">
    <property type="term" value="F:tRNA pseudouridine(55) synthase activity"/>
    <property type="evidence" value="ECO:0007669"/>
    <property type="project" value="UniProtKB-EC"/>
</dbReference>
<dbReference type="Proteomes" id="UP000324800">
    <property type="component" value="Unassembled WGS sequence"/>
</dbReference>
<evidence type="ECO:0000259" key="6">
    <source>
        <dbReference type="Pfam" id="PF21238"/>
    </source>
</evidence>
<keyword evidence="3" id="KW-0819">tRNA processing</keyword>
<dbReference type="Gene3D" id="3.30.70.3190">
    <property type="match status" value="1"/>
</dbReference>
<proteinExistence type="inferred from homology"/>
<feature type="compositionally biased region" description="Acidic residues" evidence="5">
    <location>
        <begin position="31"/>
        <end position="44"/>
    </location>
</feature>
<name>A0A5J4WFR6_9EUKA</name>